<evidence type="ECO:0000259" key="2">
    <source>
        <dbReference type="Pfam" id="PF04577"/>
    </source>
</evidence>
<keyword evidence="4" id="KW-1185">Reference proteome</keyword>
<protein>
    <recommendedName>
        <fullName evidence="2">Glycosyltransferase 61 catalytic domain-containing protein</fullName>
    </recommendedName>
</protein>
<sequence length="580" mass="65684">MDNHHQTLTRRATATDEDITNFLQRQPSLPEDNASPAELPDTSHKRKQSDVANIGNLNIGQSDLRATFELERIEQGVEEEEDDHVHPLKSPLLSPTSYNIGSPTAQRLFFSSHPAIKNVRFIAAFLVFVTVATLGGLNRRSRGGSSSDGDDWGWSMVGDGLWFENEESDWLEYYPDPARLPKMVSTGPQRVDDNLGGMHLFTDVCVTNNIDSAKPPEMDTSLRGLIYFDKRMAKNPKRCVPCSTKAMNTRAEDKWGESSSLDSELGHQCGMKGLHTMYATSVTDWNDCTAETENRQFIATNRTNYHLMPRMKEGYPFNNVFSKSVQGCLSHSRNWFCELTHQMGAFGYSRETNWEESHATLYCFKNLYYNQLEYQRTLSHPRQITKQIMDEFRDEVFNHFGLRPRDRKEMIEKDRKLATRILLFANKSGDKNRWDNLDQLVRKVKGKHPHVDFHIVQDFDIPIAEQARLFNSADAVVMATGDHMANSIFVSDDTIFAELACGSPSLTNNPRFMELIAGSSTSVDSYTTSSCSESRSDAALCITCLQDKSSFTMPSASFEALIDDIVKRHSGKTSVVRDER</sequence>
<dbReference type="Proteomes" id="UP001224775">
    <property type="component" value="Unassembled WGS sequence"/>
</dbReference>
<feature type="region of interest" description="Disordered" evidence="1">
    <location>
        <begin position="24"/>
        <end position="48"/>
    </location>
</feature>
<evidence type="ECO:0000256" key="1">
    <source>
        <dbReference type="SAM" id="MobiDB-lite"/>
    </source>
</evidence>
<evidence type="ECO:0000313" key="4">
    <source>
        <dbReference type="Proteomes" id="UP001224775"/>
    </source>
</evidence>
<dbReference type="Pfam" id="PF04577">
    <property type="entry name" value="Glyco_transf_61"/>
    <property type="match status" value="1"/>
</dbReference>
<comment type="caution">
    <text evidence="3">The sequence shown here is derived from an EMBL/GenBank/DDBJ whole genome shotgun (WGS) entry which is preliminary data.</text>
</comment>
<dbReference type="AlphaFoldDB" id="A0AAD9DD43"/>
<evidence type="ECO:0000313" key="3">
    <source>
        <dbReference type="EMBL" id="KAK1743216.1"/>
    </source>
</evidence>
<feature type="domain" description="Glycosyltransferase 61 catalytic" evidence="2">
    <location>
        <begin position="348"/>
        <end position="495"/>
    </location>
</feature>
<proteinExistence type="predicted"/>
<organism evidence="3 4">
    <name type="scientific">Skeletonema marinoi</name>
    <dbReference type="NCBI Taxonomy" id="267567"/>
    <lineage>
        <taxon>Eukaryota</taxon>
        <taxon>Sar</taxon>
        <taxon>Stramenopiles</taxon>
        <taxon>Ochrophyta</taxon>
        <taxon>Bacillariophyta</taxon>
        <taxon>Coscinodiscophyceae</taxon>
        <taxon>Thalassiosirophycidae</taxon>
        <taxon>Thalassiosirales</taxon>
        <taxon>Skeletonemataceae</taxon>
        <taxon>Skeletonema</taxon>
        <taxon>Skeletonema marinoi-dohrnii complex</taxon>
    </lineage>
</organism>
<dbReference type="GO" id="GO:0016757">
    <property type="term" value="F:glycosyltransferase activity"/>
    <property type="evidence" value="ECO:0007669"/>
    <property type="project" value="InterPro"/>
</dbReference>
<dbReference type="InterPro" id="IPR049625">
    <property type="entry name" value="Glyco_transf_61_cat"/>
</dbReference>
<accession>A0AAD9DD43</accession>
<name>A0AAD9DD43_9STRA</name>
<dbReference type="EMBL" id="JATAAI010000009">
    <property type="protein sequence ID" value="KAK1743216.1"/>
    <property type="molecule type" value="Genomic_DNA"/>
</dbReference>
<reference evidence="3" key="1">
    <citation type="submission" date="2023-06" db="EMBL/GenBank/DDBJ databases">
        <title>Survivors Of The Sea: Transcriptome response of Skeletonema marinoi to long-term dormancy.</title>
        <authorList>
            <person name="Pinder M.I.M."/>
            <person name="Kourtchenko O."/>
            <person name="Robertson E.K."/>
            <person name="Larsson T."/>
            <person name="Maumus F."/>
            <person name="Osuna-Cruz C.M."/>
            <person name="Vancaester E."/>
            <person name="Stenow R."/>
            <person name="Vandepoele K."/>
            <person name="Ploug H."/>
            <person name="Bruchert V."/>
            <person name="Godhe A."/>
            <person name="Topel M."/>
        </authorList>
    </citation>
    <scope>NUCLEOTIDE SEQUENCE</scope>
    <source>
        <strain evidence="3">R05AC</strain>
    </source>
</reference>
<gene>
    <name evidence="3" type="ORF">QTG54_005837</name>
</gene>